<sequence length="247" mass="27700">MKEIQGQIAEMTALNKETEKEMKCISEGTKTTITTTSYHTSFGKICSPIQSKTTTKNVPNESQEVEKTHFESIISSKVAHIRKKKTLLVEKGEIARDLRRHLSDHTITYSILVEALSKSQKSLEAIQHEIDKLHKDLVGIDKKATILSSDVKHHKETLVNLFDQVETYIRPLNSEASVYSPIVQILEAVKNSVEVGIALLASEDKKDVVFGTKHLLKQVTILSNYARSTRNFLQPCPRYNGLAANVT</sequence>
<comment type="caution">
    <text evidence="1">The sequence shown here is derived from an EMBL/GenBank/DDBJ whole genome shotgun (WGS) entry which is preliminary data.</text>
</comment>
<dbReference type="Proteomes" id="UP000663838">
    <property type="component" value="Unassembled WGS sequence"/>
</dbReference>
<name>A0A821VRI8_9BILA</name>
<evidence type="ECO:0000313" key="1">
    <source>
        <dbReference type="EMBL" id="CAF4910485.1"/>
    </source>
</evidence>
<gene>
    <name evidence="1" type="ORF">TOA249_LOCUS31353</name>
</gene>
<proteinExistence type="predicted"/>
<dbReference type="EMBL" id="CAJOBS010006231">
    <property type="protein sequence ID" value="CAF4910485.1"/>
    <property type="molecule type" value="Genomic_DNA"/>
</dbReference>
<dbReference type="AlphaFoldDB" id="A0A821VRI8"/>
<evidence type="ECO:0000313" key="2">
    <source>
        <dbReference type="Proteomes" id="UP000663838"/>
    </source>
</evidence>
<accession>A0A821VRI8</accession>
<protein>
    <submittedName>
        <fullName evidence="1">Uncharacterized protein</fullName>
    </submittedName>
</protein>
<organism evidence="1 2">
    <name type="scientific">Rotaria socialis</name>
    <dbReference type="NCBI Taxonomy" id="392032"/>
    <lineage>
        <taxon>Eukaryota</taxon>
        <taxon>Metazoa</taxon>
        <taxon>Spiralia</taxon>
        <taxon>Gnathifera</taxon>
        <taxon>Rotifera</taxon>
        <taxon>Eurotatoria</taxon>
        <taxon>Bdelloidea</taxon>
        <taxon>Philodinida</taxon>
        <taxon>Philodinidae</taxon>
        <taxon>Rotaria</taxon>
    </lineage>
</organism>
<reference evidence="1" key="1">
    <citation type="submission" date="2021-02" db="EMBL/GenBank/DDBJ databases">
        <authorList>
            <person name="Nowell W R."/>
        </authorList>
    </citation>
    <scope>NUCLEOTIDE SEQUENCE</scope>
</reference>